<evidence type="ECO:0000256" key="5">
    <source>
        <dbReference type="ARBA" id="ARBA00022763"/>
    </source>
</evidence>
<dbReference type="GO" id="GO:0006281">
    <property type="term" value="P:DNA repair"/>
    <property type="evidence" value="ECO:0007669"/>
    <property type="project" value="UniProtKB-KW"/>
</dbReference>
<dbReference type="InParanoid" id="A0A6I8Q0W0"/>
<comment type="cofactor">
    <cofactor evidence="9">
        <name>Mg(2+)</name>
        <dbReference type="ChEBI" id="CHEBI:18420"/>
    </cofactor>
    <cofactor evidence="9">
        <name>Mn(2+)</name>
        <dbReference type="ChEBI" id="CHEBI:29035"/>
    </cofactor>
    <text evidence="9">Probably binds two magnesium or manganese ions per subunit.</text>
</comment>
<evidence type="ECO:0000256" key="9">
    <source>
        <dbReference type="PIRSR" id="PIRSR604808-2"/>
    </source>
</evidence>
<comment type="catalytic activity">
    <reaction evidence="1">
        <text>Exonucleolytic cleavage in the 3'- to 5'-direction to yield nucleoside 5'-phosphates.</text>
        <dbReference type="EC" id="3.1.11.2"/>
    </reaction>
</comment>
<evidence type="ECO:0000256" key="8">
    <source>
        <dbReference type="ARBA" id="ARBA00023204"/>
    </source>
</evidence>
<dbReference type="Pfam" id="PF03372">
    <property type="entry name" value="Exo_endo_phos"/>
    <property type="match status" value="1"/>
</dbReference>
<evidence type="ECO:0000256" key="6">
    <source>
        <dbReference type="ARBA" id="ARBA00022801"/>
    </source>
</evidence>
<evidence type="ECO:0000256" key="3">
    <source>
        <dbReference type="ARBA" id="ARBA00012115"/>
    </source>
</evidence>
<feature type="binding site" evidence="9">
    <location>
        <position position="43"/>
    </location>
    <ligand>
        <name>Mg(2+)</name>
        <dbReference type="ChEBI" id="CHEBI:18420"/>
        <label>1</label>
    </ligand>
</feature>
<dbReference type="SUPFAM" id="SSF56219">
    <property type="entry name" value="DNase I-like"/>
    <property type="match status" value="1"/>
</dbReference>
<keyword evidence="5" id="KW-0227">DNA damage</keyword>
<proteinExistence type="inferred from homology"/>
<reference evidence="11" key="2">
    <citation type="submission" date="2020-05" db="UniProtKB">
        <authorList>
            <consortium name="Ensembl"/>
        </authorList>
    </citation>
    <scope>IDENTIFICATION</scope>
</reference>
<evidence type="ECO:0000256" key="7">
    <source>
        <dbReference type="ARBA" id="ARBA00022842"/>
    </source>
</evidence>
<evidence type="ECO:0000259" key="10">
    <source>
        <dbReference type="Pfam" id="PF03372"/>
    </source>
</evidence>
<organism evidence="11">
    <name type="scientific">Xenopus tropicalis</name>
    <name type="common">Western clawed frog</name>
    <name type="synonym">Silurana tropicalis</name>
    <dbReference type="NCBI Taxonomy" id="8364"/>
    <lineage>
        <taxon>Eukaryota</taxon>
        <taxon>Metazoa</taxon>
        <taxon>Chordata</taxon>
        <taxon>Craniata</taxon>
        <taxon>Vertebrata</taxon>
        <taxon>Euteleostomi</taxon>
        <taxon>Amphibia</taxon>
        <taxon>Batrachia</taxon>
        <taxon>Anura</taxon>
        <taxon>Pipoidea</taxon>
        <taxon>Pipidae</taxon>
        <taxon>Xenopodinae</taxon>
        <taxon>Xenopus</taxon>
        <taxon>Silurana</taxon>
    </lineage>
</organism>
<dbReference type="EC" id="3.1.11.2" evidence="3"/>
<dbReference type="PANTHER" id="PTHR22748">
    <property type="entry name" value="AP ENDONUCLEASE"/>
    <property type="match status" value="1"/>
</dbReference>
<keyword evidence="4 9" id="KW-0479">Metal-binding</keyword>
<protein>
    <recommendedName>
        <fullName evidence="3">exodeoxyribonuclease III</fullName>
        <ecNumber evidence="3">3.1.11.2</ecNumber>
    </recommendedName>
</protein>
<dbReference type="Ensembl" id="ENSXETT00000064159">
    <property type="protein sequence ID" value="ENSXETP00000062552"/>
    <property type="gene ID" value="ENSXETG00000031154"/>
</dbReference>
<evidence type="ECO:0000256" key="1">
    <source>
        <dbReference type="ARBA" id="ARBA00000493"/>
    </source>
</evidence>
<dbReference type="Gene3D" id="3.60.10.10">
    <property type="entry name" value="Endonuclease/exonuclease/phosphatase"/>
    <property type="match status" value="1"/>
</dbReference>
<feature type="domain" description="Endonuclease/exonuclease/phosphatase" evidence="10">
    <location>
        <begin position="12"/>
        <end position="146"/>
    </location>
</feature>
<dbReference type="PANTHER" id="PTHR22748:SF4">
    <property type="entry name" value="DNA-(APURINIC OR APYRIMIDINIC SITE) ENDONUCLEASE 2"/>
    <property type="match status" value="1"/>
</dbReference>
<evidence type="ECO:0000256" key="4">
    <source>
        <dbReference type="ARBA" id="ARBA00022723"/>
    </source>
</evidence>
<dbReference type="InterPro" id="IPR036691">
    <property type="entry name" value="Endo/exonu/phosph_ase_sf"/>
</dbReference>
<dbReference type="InterPro" id="IPR005135">
    <property type="entry name" value="Endo/exonuclease/phosphatase"/>
</dbReference>
<evidence type="ECO:0000313" key="11">
    <source>
        <dbReference type="Ensembl" id="ENSXETP00000062552"/>
    </source>
</evidence>
<keyword evidence="7 9" id="KW-0460">Magnesium</keyword>
<dbReference type="GO" id="GO:0008311">
    <property type="term" value="F:double-stranded DNA 3'-5' DNA exonuclease activity"/>
    <property type="evidence" value="ECO:0007669"/>
    <property type="project" value="UniProtKB-EC"/>
</dbReference>
<name>A0A6I8Q0W0_XENTR</name>
<keyword evidence="6" id="KW-0378">Hydrolase</keyword>
<feature type="binding site" evidence="9">
    <location>
        <position position="14"/>
    </location>
    <ligand>
        <name>Mg(2+)</name>
        <dbReference type="ChEBI" id="CHEBI:18420"/>
        <label>1</label>
    </ligand>
</feature>
<dbReference type="InterPro" id="IPR004808">
    <property type="entry name" value="AP_endonuc_1"/>
</dbReference>
<reference evidence="11" key="1">
    <citation type="journal article" date="2010" name="Science">
        <title>The genome of the Western clawed frog Xenopus tropicalis.</title>
        <authorList>
            <person name="Hellsten U."/>
            <person name="Harland R.M."/>
            <person name="Gilchrist M.J."/>
            <person name="Hendrix D."/>
            <person name="Jurka J."/>
            <person name="Kapitonov V."/>
            <person name="Ovcharenko I."/>
            <person name="Putnam N.H."/>
            <person name="Shu S."/>
            <person name="Taher L."/>
            <person name="Blitz I.L."/>
            <person name="Blumberg B."/>
            <person name="Dichmann D.S."/>
            <person name="Dubchak I."/>
            <person name="Amaya E."/>
            <person name="Detter J.C."/>
            <person name="Fletcher R."/>
            <person name="Gerhard D.S."/>
            <person name="Goodstein D."/>
            <person name="Graves T."/>
            <person name="Grigoriev I.V."/>
            <person name="Grimwood J."/>
            <person name="Kawashima T."/>
            <person name="Lindquist E."/>
            <person name="Lucas S.M."/>
            <person name="Mead P.E."/>
            <person name="Mitros T."/>
            <person name="Ogino H."/>
            <person name="Ohta Y."/>
            <person name="Poliakov A.V."/>
            <person name="Pollet N."/>
            <person name="Robert J."/>
            <person name="Salamov A."/>
            <person name="Sater A.K."/>
            <person name="Schmutz J."/>
            <person name="Terry A."/>
            <person name="Vize P.D."/>
            <person name="Warren W.C."/>
            <person name="Wells D."/>
            <person name="Wills A."/>
            <person name="Wilson R.K."/>
            <person name="Zimmerman L.B."/>
            <person name="Zorn A.M."/>
            <person name="Grainger R."/>
            <person name="Grammer T."/>
            <person name="Khokha M.K."/>
            <person name="Richardson P.M."/>
            <person name="Rokhsar D.S."/>
        </authorList>
    </citation>
    <scope>NUCLEOTIDE SEQUENCE [LARGE SCALE GENOMIC DNA]</scope>
    <source>
        <strain evidence="11">Nigerian</strain>
    </source>
</reference>
<keyword evidence="9" id="KW-0464">Manganese</keyword>
<dbReference type="GO" id="GO:0046872">
    <property type="term" value="F:metal ion binding"/>
    <property type="evidence" value="ECO:0007669"/>
    <property type="project" value="UniProtKB-KW"/>
</dbReference>
<dbReference type="GeneTree" id="ENSGT01070000253955"/>
<sequence length="146" mass="16564">PQTTPLPHNTLVYNVNGLNNPVKRAQIWHDCKKVKAKIIMLQETHFKENHVPITQVNHFPQIFYSNNPVKKATGVMTLIHKDIPFKLQDKLSDNEGRFLLIKGEIASLKITLANIYAPNKGQTSFLCKFLKTLEDFQEGLTIIGGD</sequence>
<dbReference type="AlphaFoldDB" id="A0A6I8Q0W0"/>
<evidence type="ECO:0000256" key="2">
    <source>
        <dbReference type="ARBA" id="ARBA00007092"/>
    </source>
</evidence>
<keyword evidence="8" id="KW-0234">DNA repair</keyword>
<accession>A0A6I8Q0W0</accession>
<comment type="similarity">
    <text evidence="2">Belongs to the DNA repair enzymes AP/ExoA family.</text>
</comment>